<dbReference type="AlphaFoldDB" id="A0A3B0RV39"/>
<protein>
    <submittedName>
        <fullName evidence="1">Uncharacterized protein</fullName>
    </submittedName>
</protein>
<gene>
    <name evidence="1" type="ORF">MNBD_ALPHA07-955</name>
</gene>
<name>A0A3B0RV39_9ZZZZ</name>
<accession>A0A3B0RV39</accession>
<sequence>MGMTEDLAEELATEAIKYIEFTGDEEIISVLSKTLGTSSQTAEEAFMTAIRVRRANSTARALLARKMKMAQAELDKKMKAFDTDHKR</sequence>
<proteinExistence type="predicted"/>
<evidence type="ECO:0000313" key="1">
    <source>
        <dbReference type="EMBL" id="VAV97654.1"/>
    </source>
</evidence>
<organism evidence="1">
    <name type="scientific">hydrothermal vent metagenome</name>
    <dbReference type="NCBI Taxonomy" id="652676"/>
    <lineage>
        <taxon>unclassified sequences</taxon>
        <taxon>metagenomes</taxon>
        <taxon>ecological metagenomes</taxon>
    </lineage>
</organism>
<dbReference type="EMBL" id="UOEG01000166">
    <property type="protein sequence ID" value="VAV97654.1"/>
    <property type="molecule type" value="Genomic_DNA"/>
</dbReference>
<reference evidence="1" key="1">
    <citation type="submission" date="2018-06" db="EMBL/GenBank/DDBJ databases">
        <authorList>
            <person name="Zhirakovskaya E."/>
        </authorList>
    </citation>
    <scope>NUCLEOTIDE SEQUENCE</scope>
</reference>